<gene>
    <name evidence="1" type="ORF">NM688_g5073</name>
</gene>
<organism evidence="1 2">
    <name type="scientific">Phlebia brevispora</name>
    <dbReference type="NCBI Taxonomy" id="194682"/>
    <lineage>
        <taxon>Eukaryota</taxon>
        <taxon>Fungi</taxon>
        <taxon>Dikarya</taxon>
        <taxon>Basidiomycota</taxon>
        <taxon>Agaricomycotina</taxon>
        <taxon>Agaricomycetes</taxon>
        <taxon>Polyporales</taxon>
        <taxon>Meruliaceae</taxon>
        <taxon>Phlebia</taxon>
    </lineage>
</organism>
<comment type="caution">
    <text evidence="1">The sequence shown here is derived from an EMBL/GenBank/DDBJ whole genome shotgun (WGS) entry which is preliminary data.</text>
</comment>
<proteinExistence type="predicted"/>
<name>A0ACC1T1Q0_9APHY</name>
<evidence type="ECO:0000313" key="2">
    <source>
        <dbReference type="Proteomes" id="UP001148662"/>
    </source>
</evidence>
<evidence type="ECO:0000313" key="1">
    <source>
        <dbReference type="EMBL" id="KAJ3550438.1"/>
    </source>
</evidence>
<dbReference type="EMBL" id="JANHOG010000903">
    <property type="protein sequence ID" value="KAJ3550438.1"/>
    <property type="molecule type" value="Genomic_DNA"/>
</dbReference>
<accession>A0ACC1T1Q0</accession>
<keyword evidence="2" id="KW-1185">Reference proteome</keyword>
<sequence length="550" mass="62316">MDPESLRILKESRSNVLDDSEVDLLAASLSKSVDIHESRPITAPDSYIGRLPNELLEEIFIRCVPHTTDPSHFNSISPALYYRQWIHITRVCRHWYHIASQHPALWSYLSLPGDADFTQLVLSRSKDALIRVEFDINNPPDLMTYRTVVETNLHRIQHLLVKIDILSFSSLQTRNPLLHRASAPHLETYVLHLNSARRGRMTRESPFAAQMSPRFMPSLRRLRLLGGSRVRLEDLASMSSLQELEITFAASLSDILDVLEALRLLRKLTLKLPQGRMTINHDARHAVVLRHLRLLRLDAPCSMCEALLKRLSTPSGAVMDVNSTCNCSRDEKSYSYLFSPYVTGSSAPLLSFALPHFDCFTVGYIGWTSHIPMYSKSLSSPYIHNEDLAFNVRVNRSSRSDGVFRTLGELDLRSVQSLWISAGYRQLWTATSALTFASAMTSMPNIIELRCQSASAQMWTDILQTPLRDSAREELLWPLMTTLILSSVEFSETDGGPFSICTVKALRDALLHRQSKGCVMLEQLFIFDCGAQESDFRGVLKDCTKKLFLD</sequence>
<dbReference type="Proteomes" id="UP001148662">
    <property type="component" value="Unassembled WGS sequence"/>
</dbReference>
<reference evidence="1" key="1">
    <citation type="submission" date="2022-07" db="EMBL/GenBank/DDBJ databases">
        <title>Genome Sequence of Phlebia brevispora.</title>
        <authorList>
            <person name="Buettner E."/>
        </authorList>
    </citation>
    <scope>NUCLEOTIDE SEQUENCE</scope>
    <source>
        <strain evidence="1">MPL23</strain>
    </source>
</reference>
<protein>
    <submittedName>
        <fullName evidence="1">Uncharacterized protein</fullName>
    </submittedName>
</protein>